<dbReference type="SUPFAM" id="SSF51445">
    <property type="entry name" value="(Trans)glycosidases"/>
    <property type="match status" value="1"/>
</dbReference>
<sequence length="431" mass="47166">MKPGRGNKSKKKYLIWLTVLLLLIVLLAGGYYVFRENQNRTGEKETKEPAEGASDEQQDDNPGNNPAGQEAEKEPELTEEEKLELEIDKILKDMSLEDKVCQLFFVRPEALTGVDTATQAGDMTKEALDSYPVGGVVLFSENIQNEDQLRTMLANLQSYSKYPLFTGVDEEGGPLVARVANSGTIQVPTFPNMQEIGSTLEPEKAYEVGNTIGGYLKQLGFNVDFAPVADVAVNPENQVIGARSFGNDSNLVSQMVVREVEGMQEQNVSAVLKHFPGHGDTIEDSHEQAAISNKTIEELRETEFLPFQAGIQAGADMVMAGHISVPSITGDNTPASLSEQIITGCLRNELGYDGIVITDSMSMGAIVNYYDPAGSAVMVIQAGGDMILMPQDFLAARQAVLDAVNNHTITEERLDESLRRIYRKKLERIEG</sequence>
<dbReference type="Pfam" id="PF00933">
    <property type="entry name" value="Glyco_hydro_3"/>
    <property type="match status" value="1"/>
</dbReference>
<evidence type="ECO:0000256" key="3">
    <source>
        <dbReference type="ARBA" id="ARBA00012663"/>
    </source>
</evidence>
<protein>
    <recommendedName>
        <fullName evidence="3">beta-N-acetylhexosaminidase</fullName>
        <ecNumber evidence="3">3.2.1.52</ecNumber>
    </recommendedName>
</protein>
<dbReference type="InterPro" id="IPR017853">
    <property type="entry name" value="GH"/>
</dbReference>
<reference evidence="9 10" key="1">
    <citation type="submission" date="2019-03" db="EMBL/GenBank/DDBJ databases">
        <title>Genomic Encyclopedia of Type Strains, Phase IV (KMG-IV): sequencing the most valuable type-strain genomes for metagenomic binning, comparative biology and taxonomic classification.</title>
        <authorList>
            <person name="Goeker M."/>
        </authorList>
    </citation>
    <scope>NUCLEOTIDE SEQUENCE [LARGE SCALE GENOMIC DNA]</scope>
    <source>
        <strain evidence="9 10">DSM 29489</strain>
    </source>
</reference>
<dbReference type="PRINTS" id="PR00133">
    <property type="entry name" value="GLHYDRLASE3"/>
</dbReference>
<dbReference type="GO" id="GO:0009254">
    <property type="term" value="P:peptidoglycan turnover"/>
    <property type="evidence" value="ECO:0007669"/>
    <property type="project" value="TreeGrafter"/>
</dbReference>
<dbReference type="InterPro" id="IPR001764">
    <property type="entry name" value="Glyco_hydro_3_N"/>
</dbReference>
<feature type="transmembrane region" description="Helical" evidence="7">
    <location>
        <begin position="12"/>
        <end position="34"/>
    </location>
</feature>
<dbReference type="OrthoDB" id="9805821at2"/>
<evidence type="ECO:0000256" key="6">
    <source>
        <dbReference type="SAM" id="MobiDB-lite"/>
    </source>
</evidence>
<keyword evidence="7" id="KW-1133">Transmembrane helix</keyword>
<organism evidence="9 10">
    <name type="scientific">Muricomes intestini</name>
    <dbReference type="NCBI Taxonomy" id="1796634"/>
    <lineage>
        <taxon>Bacteria</taxon>
        <taxon>Bacillati</taxon>
        <taxon>Bacillota</taxon>
        <taxon>Clostridia</taxon>
        <taxon>Lachnospirales</taxon>
        <taxon>Lachnospiraceae</taxon>
        <taxon>Muricomes</taxon>
    </lineage>
</organism>
<comment type="similarity">
    <text evidence="2">Belongs to the glycosyl hydrolase 3 family.</text>
</comment>
<feature type="region of interest" description="Disordered" evidence="6">
    <location>
        <begin position="40"/>
        <end position="80"/>
    </location>
</feature>
<keyword evidence="5" id="KW-0326">Glycosidase</keyword>
<feature type="domain" description="Glycoside hydrolase family 3 N-terminal" evidence="8">
    <location>
        <begin position="96"/>
        <end position="423"/>
    </location>
</feature>
<keyword evidence="7" id="KW-0472">Membrane</keyword>
<dbReference type="InterPro" id="IPR050226">
    <property type="entry name" value="NagZ_Beta-hexosaminidase"/>
</dbReference>
<feature type="compositionally biased region" description="Basic and acidic residues" evidence="6">
    <location>
        <begin position="40"/>
        <end position="50"/>
    </location>
</feature>
<keyword evidence="4" id="KW-0378">Hydrolase</keyword>
<dbReference type="Gene3D" id="3.20.20.300">
    <property type="entry name" value="Glycoside hydrolase, family 3, N-terminal domain"/>
    <property type="match status" value="1"/>
</dbReference>
<dbReference type="AlphaFoldDB" id="A0A4R3KGR2"/>
<evidence type="ECO:0000259" key="8">
    <source>
        <dbReference type="Pfam" id="PF00933"/>
    </source>
</evidence>
<evidence type="ECO:0000256" key="7">
    <source>
        <dbReference type="SAM" id="Phobius"/>
    </source>
</evidence>
<dbReference type="GO" id="GO:0005975">
    <property type="term" value="P:carbohydrate metabolic process"/>
    <property type="evidence" value="ECO:0007669"/>
    <property type="project" value="InterPro"/>
</dbReference>
<dbReference type="PANTHER" id="PTHR30480">
    <property type="entry name" value="BETA-HEXOSAMINIDASE-RELATED"/>
    <property type="match status" value="1"/>
</dbReference>
<evidence type="ECO:0000256" key="4">
    <source>
        <dbReference type="ARBA" id="ARBA00022801"/>
    </source>
</evidence>
<name>A0A4R3KGR2_9FIRM</name>
<comment type="catalytic activity">
    <reaction evidence="1">
        <text>Hydrolysis of terminal non-reducing N-acetyl-D-hexosamine residues in N-acetyl-beta-D-hexosaminides.</text>
        <dbReference type="EC" id="3.2.1.52"/>
    </reaction>
</comment>
<dbReference type="PANTHER" id="PTHR30480:SF13">
    <property type="entry name" value="BETA-HEXOSAMINIDASE"/>
    <property type="match status" value="1"/>
</dbReference>
<evidence type="ECO:0000313" key="9">
    <source>
        <dbReference type="EMBL" id="TCS82375.1"/>
    </source>
</evidence>
<accession>A0A4R3KGR2</accession>
<comment type="caution">
    <text evidence="9">The sequence shown here is derived from an EMBL/GenBank/DDBJ whole genome shotgun (WGS) entry which is preliminary data.</text>
</comment>
<evidence type="ECO:0000256" key="1">
    <source>
        <dbReference type="ARBA" id="ARBA00001231"/>
    </source>
</evidence>
<proteinExistence type="inferred from homology"/>
<evidence type="ECO:0000313" key="10">
    <source>
        <dbReference type="Proteomes" id="UP000295726"/>
    </source>
</evidence>
<dbReference type="Proteomes" id="UP000295726">
    <property type="component" value="Unassembled WGS sequence"/>
</dbReference>
<dbReference type="EC" id="3.2.1.52" evidence="3"/>
<dbReference type="EMBL" id="SLZZ01000002">
    <property type="protein sequence ID" value="TCS82375.1"/>
    <property type="molecule type" value="Genomic_DNA"/>
</dbReference>
<dbReference type="GO" id="GO:0004563">
    <property type="term" value="F:beta-N-acetylhexosaminidase activity"/>
    <property type="evidence" value="ECO:0007669"/>
    <property type="project" value="UniProtKB-EC"/>
</dbReference>
<dbReference type="RefSeq" id="WP_132378663.1">
    <property type="nucleotide sequence ID" value="NZ_DAIQXH010000156.1"/>
</dbReference>
<keyword evidence="7" id="KW-0812">Transmembrane</keyword>
<keyword evidence="10" id="KW-1185">Reference proteome</keyword>
<evidence type="ECO:0000256" key="2">
    <source>
        <dbReference type="ARBA" id="ARBA00005336"/>
    </source>
</evidence>
<evidence type="ECO:0000256" key="5">
    <source>
        <dbReference type="ARBA" id="ARBA00023295"/>
    </source>
</evidence>
<dbReference type="InterPro" id="IPR036962">
    <property type="entry name" value="Glyco_hydro_3_N_sf"/>
</dbReference>
<gene>
    <name evidence="9" type="ORF">EDD59_102244</name>
</gene>